<evidence type="ECO:0000256" key="2">
    <source>
        <dbReference type="ARBA" id="ARBA00007375"/>
    </source>
</evidence>
<evidence type="ECO:0000256" key="3">
    <source>
        <dbReference type="ARBA" id="ARBA00022692"/>
    </source>
</evidence>
<keyword evidence="4 6" id="KW-1133">Transmembrane helix</keyword>
<comment type="subcellular location">
    <subcellularLocation>
        <location evidence="1">Membrane</location>
        <topology evidence="1">Multi-pass membrane protein</topology>
    </subcellularLocation>
</comment>
<evidence type="ECO:0000313" key="7">
    <source>
        <dbReference type="EMBL" id="RNF85172.1"/>
    </source>
</evidence>
<comment type="similarity">
    <text evidence="2">Belongs to the TMEM86 family.</text>
</comment>
<comment type="caution">
    <text evidence="7">The sequence shown here is derived from an EMBL/GenBank/DDBJ whole genome shotgun (WGS) entry which is preliminary data.</text>
</comment>
<evidence type="ECO:0000256" key="5">
    <source>
        <dbReference type="ARBA" id="ARBA00023136"/>
    </source>
</evidence>
<feature type="transmembrane region" description="Helical" evidence="6">
    <location>
        <begin position="204"/>
        <end position="224"/>
    </location>
</feature>
<evidence type="ECO:0000313" key="8">
    <source>
        <dbReference type="Proteomes" id="UP000267049"/>
    </source>
</evidence>
<dbReference type="InterPro" id="IPR012506">
    <property type="entry name" value="TMEM86B-like"/>
</dbReference>
<gene>
    <name evidence="7" type="ORF">EER27_05195</name>
</gene>
<name>A0A3M8T336_9GAMM</name>
<reference evidence="7 8" key="1">
    <citation type="submission" date="2018-11" db="EMBL/GenBank/DDBJ databases">
        <title>Lysobacter cryohumiis sp. nov., isolated from soil in the Tianshan Mountains, Xinjiang, China.</title>
        <authorList>
            <person name="Luo Y."/>
            <person name="Sheng H."/>
        </authorList>
    </citation>
    <scope>NUCLEOTIDE SEQUENCE [LARGE SCALE GENOMIC DNA]</scope>
    <source>
        <strain evidence="7 8">ZS60</strain>
    </source>
</reference>
<dbReference type="AlphaFoldDB" id="A0A3M8T336"/>
<protein>
    <submittedName>
        <fullName evidence="7">Lysoplasmalogenase</fullName>
    </submittedName>
</protein>
<dbReference type="Pfam" id="PF07947">
    <property type="entry name" value="YhhN"/>
    <property type="match status" value="1"/>
</dbReference>
<feature type="transmembrane region" description="Helical" evidence="6">
    <location>
        <begin position="17"/>
        <end position="34"/>
    </location>
</feature>
<evidence type="ECO:0000256" key="1">
    <source>
        <dbReference type="ARBA" id="ARBA00004141"/>
    </source>
</evidence>
<dbReference type="GO" id="GO:0016020">
    <property type="term" value="C:membrane"/>
    <property type="evidence" value="ECO:0007669"/>
    <property type="project" value="UniProtKB-SubCell"/>
</dbReference>
<feature type="transmembrane region" description="Helical" evidence="6">
    <location>
        <begin position="125"/>
        <end position="142"/>
    </location>
</feature>
<accession>A0A3M8T336</accession>
<organism evidence="7 8">
    <name type="scientific">Montanilutibacter psychrotolerans</name>
    <dbReference type="NCBI Taxonomy" id="1327343"/>
    <lineage>
        <taxon>Bacteria</taxon>
        <taxon>Pseudomonadati</taxon>
        <taxon>Pseudomonadota</taxon>
        <taxon>Gammaproteobacteria</taxon>
        <taxon>Lysobacterales</taxon>
        <taxon>Lysobacteraceae</taxon>
        <taxon>Montanilutibacter</taxon>
    </lineage>
</organism>
<proteinExistence type="inferred from homology"/>
<feature type="transmembrane region" description="Helical" evidence="6">
    <location>
        <begin position="95"/>
        <end position="113"/>
    </location>
</feature>
<dbReference type="GO" id="GO:0016787">
    <property type="term" value="F:hydrolase activity"/>
    <property type="evidence" value="ECO:0007669"/>
    <property type="project" value="TreeGrafter"/>
</dbReference>
<dbReference type="PANTHER" id="PTHR31885">
    <property type="entry name" value="GH04784P"/>
    <property type="match status" value="1"/>
</dbReference>
<keyword evidence="5 6" id="KW-0472">Membrane</keyword>
<keyword evidence="3 6" id="KW-0812">Transmembrane</keyword>
<dbReference type="Proteomes" id="UP000267049">
    <property type="component" value="Unassembled WGS sequence"/>
</dbReference>
<evidence type="ECO:0000256" key="4">
    <source>
        <dbReference type="ARBA" id="ARBA00022989"/>
    </source>
</evidence>
<evidence type="ECO:0000256" key="6">
    <source>
        <dbReference type="SAM" id="Phobius"/>
    </source>
</evidence>
<dbReference type="RefSeq" id="WP_123086958.1">
    <property type="nucleotide sequence ID" value="NZ_RIBS01000002.1"/>
</dbReference>
<feature type="transmembrane region" description="Helical" evidence="6">
    <location>
        <begin position="154"/>
        <end position="172"/>
    </location>
</feature>
<dbReference type="OrthoDB" id="5592477at2"/>
<feature type="transmembrane region" description="Helical" evidence="6">
    <location>
        <begin position="40"/>
        <end position="62"/>
    </location>
</feature>
<feature type="transmembrane region" description="Helical" evidence="6">
    <location>
        <begin position="69"/>
        <end position="89"/>
    </location>
</feature>
<dbReference type="PANTHER" id="PTHR31885:SF6">
    <property type="entry name" value="GH04784P"/>
    <property type="match status" value="1"/>
</dbReference>
<keyword evidence="8" id="KW-1185">Reference proteome</keyword>
<dbReference type="EMBL" id="RIBS01000002">
    <property type="protein sequence ID" value="RNF85172.1"/>
    <property type="molecule type" value="Genomic_DNA"/>
</dbReference>
<feature type="transmembrane region" description="Helical" evidence="6">
    <location>
        <begin position="179"/>
        <end position="198"/>
    </location>
</feature>
<sequence>MSSQPSLHTIAPARRRWGLAILVVAALAIVGALLPDQRWLHYVCKPLATLLIVAMLLGAAPITVRYRRAVLVGLLLSTLGDALLMLPGGPGKPDLFVFGLGSFLCAHIAYLVAFGGRARAFAVRWPWLAYALLGGSVLSVLWPHLPGPLRPPVVVYVLVLAAMAALAASMWWQHRDRPATQAAVGGLLFVASDATLAFDRFVQPFPAGIVVVLATYWSAQWLIARSATRD</sequence>